<dbReference type="GO" id="GO:0005634">
    <property type="term" value="C:nucleus"/>
    <property type="evidence" value="ECO:0000318"/>
    <property type="project" value="GO_Central"/>
</dbReference>
<keyword evidence="2" id="KW-0547">Nucleotide-binding</keyword>
<dbReference type="GO" id="GO:0005737">
    <property type="term" value="C:cytoplasm"/>
    <property type="evidence" value="ECO:0000318"/>
    <property type="project" value="GO_Central"/>
</dbReference>
<keyword evidence="4" id="KW-0067">ATP-binding</keyword>
<organism evidence="5 6">
    <name type="scientific">Pristionchus pacificus</name>
    <name type="common">Parasitic nematode worm</name>
    <dbReference type="NCBI Taxonomy" id="54126"/>
    <lineage>
        <taxon>Eukaryota</taxon>
        <taxon>Metazoa</taxon>
        <taxon>Ecdysozoa</taxon>
        <taxon>Nematoda</taxon>
        <taxon>Chromadorea</taxon>
        <taxon>Rhabditida</taxon>
        <taxon>Rhabditina</taxon>
        <taxon>Diplogasteromorpha</taxon>
        <taxon>Diplogasteroidea</taxon>
        <taxon>Neodiplogasteridae</taxon>
        <taxon>Pristionchus</taxon>
    </lineage>
</organism>
<dbReference type="PANTHER" id="PTHR11042">
    <property type="entry name" value="EUKARYOTIC TRANSLATION INITIATION FACTOR 2-ALPHA KINASE EIF2-ALPHA KINASE -RELATED"/>
    <property type="match status" value="1"/>
</dbReference>
<dbReference type="Pfam" id="PF00069">
    <property type="entry name" value="Pkinase"/>
    <property type="match status" value="1"/>
</dbReference>
<dbReference type="GO" id="GO:0004694">
    <property type="term" value="F:eukaryotic translation initiation factor 2alpha kinase activity"/>
    <property type="evidence" value="ECO:0000318"/>
    <property type="project" value="GO_Central"/>
</dbReference>
<gene>
    <name evidence="5" type="primary">WBGene00274777</name>
</gene>
<proteinExistence type="predicted"/>
<dbReference type="GO" id="GO:0006446">
    <property type="term" value="P:regulation of translational initiation"/>
    <property type="evidence" value="ECO:0000318"/>
    <property type="project" value="GO_Central"/>
</dbReference>
<keyword evidence="1" id="KW-0808">Transferase</keyword>
<name>A0A2A6CVM9_PRIPA</name>
<dbReference type="Gene3D" id="1.10.510.10">
    <property type="entry name" value="Transferase(Phosphotransferase) domain 1"/>
    <property type="match status" value="1"/>
</dbReference>
<dbReference type="SMART" id="SM00220">
    <property type="entry name" value="S_TKc"/>
    <property type="match status" value="1"/>
</dbReference>
<dbReference type="Proteomes" id="UP000005239">
    <property type="component" value="Unassembled WGS sequence"/>
</dbReference>
<dbReference type="PROSITE" id="PS00107">
    <property type="entry name" value="PROTEIN_KINASE_ATP"/>
    <property type="match status" value="1"/>
</dbReference>
<sequence>MFLRKFKPTKILGQGAFGCVFEVEEIFMQKKMWKFAVKRIPLPMRDSDTFDHPGIVRFYDSWIEKPPPGWQVEESEAQVFGHINNGEIIQHYNDRSAYLYIKMELCQYTLNEWLLENMYHEPSIIMGFFKQIVSAVAYIHEKGRLHRDLKPRNIFFADANRLKVGDLGIVTDEDQLHEGRSMAVERTFERCTKKYMAPEQMGLSPYSSKVDIFALGLILAELCVPLEDAVAEEIFNNYRSGRPNHILYALPEVKKNVEWMTRVNDTHRSNCEQILASSLFENATSAAYTNFDYAFSEDSDARLVQDFRTQMERAMMRELIEPEKWSLENIKHKLIQCCVIILIVFILFDAIKKFFFK</sequence>
<protein>
    <submittedName>
        <fullName evidence="5">Protein kinase domain-containing protein</fullName>
    </submittedName>
</protein>
<reference evidence="5" key="2">
    <citation type="submission" date="2022-06" db="UniProtKB">
        <authorList>
            <consortium name="EnsemblMetazoa"/>
        </authorList>
    </citation>
    <scope>IDENTIFICATION</scope>
    <source>
        <strain evidence="5">PS312</strain>
    </source>
</reference>
<accession>A0A2A6CVM9</accession>
<dbReference type="InterPro" id="IPR000719">
    <property type="entry name" value="Prot_kinase_dom"/>
</dbReference>
<dbReference type="Gene3D" id="3.30.200.20">
    <property type="entry name" value="Phosphorylase Kinase, domain 1"/>
    <property type="match status" value="1"/>
</dbReference>
<dbReference type="InterPro" id="IPR017441">
    <property type="entry name" value="Protein_kinase_ATP_BS"/>
</dbReference>
<dbReference type="InterPro" id="IPR011009">
    <property type="entry name" value="Kinase-like_dom_sf"/>
</dbReference>
<evidence type="ECO:0000256" key="1">
    <source>
        <dbReference type="ARBA" id="ARBA00022679"/>
    </source>
</evidence>
<dbReference type="PANTHER" id="PTHR11042:SF91">
    <property type="entry name" value="EUKARYOTIC TRANSLATION INITIATION FACTOR 2-ALPHA KINASE"/>
    <property type="match status" value="1"/>
</dbReference>
<dbReference type="GO" id="GO:0005524">
    <property type="term" value="F:ATP binding"/>
    <property type="evidence" value="ECO:0007669"/>
    <property type="project" value="UniProtKB-UniRule"/>
</dbReference>
<dbReference type="PROSITE" id="PS50011">
    <property type="entry name" value="PROTEIN_KINASE_DOM"/>
    <property type="match status" value="1"/>
</dbReference>
<dbReference type="OrthoDB" id="5864419at2759"/>
<evidence type="ECO:0000256" key="2">
    <source>
        <dbReference type="ARBA" id="ARBA00022741"/>
    </source>
</evidence>
<keyword evidence="3" id="KW-0418">Kinase</keyword>
<dbReference type="SUPFAM" id="SSF56112">
    <property type="entry name" value="Protein kinase-like (PK-like)"/>
    <property type="match status" value="1"/>
</dbReference>
<evidence type="ECO:0000256" key="4">
    <source>
        <dbReference type="ARBA" id="ARBA00022840"/>
    </source>
</evidence>
<keyword evidence="6" id="KW-1185">Reference proteome</keyword>
<dbReference type="GO" id="GO:0017148">
    <property type="term" value="P:negative regulation of translation"/>
    <property type="evidence" value="ECO:0000318"/>
    <property type="project" value="GO_Central"/>
</dbReference>
<evidence type="ECO:0000313" key="6">
    <source>
        <dbReference type="Proteomes" id="UP000005239"/>
    </source>
</evidence>
<dbReference type="InterPro" id="IPR050339">
    <property type="entry name" value="CC_SR_Kinase"/>
</dbReference>
<evidence type="ECO:0000256" key="3">
    <source>
        <dbReference type="ARBA" id="ARBA00022777"/>
    </source>
</evidence>
<dbReference type="AlphaFoldDB" id="A0A2A6CVM9"/>
<reference evidence="6" key="1">
    <citation type="journal article" date="2008" name="Nat. Genet.">
        <title>The Pristionchus pacificus genome provides a unique perspective on nematode lifestyle and parasitism.</title>
        <authorList>
            <person name="Dieterich C."/>
            <person name="Clifton S.W."/>
            <person name="Schuster L.N."/>
            <person name="Chinwalla A."/>
            <person name="Delehaunty K."/>
            <person name="Dinkelacker I."/>
            <person name="Fulton L."/>
            <person name="Fulton R."/>
            <person name="Godfrey J."/>
            <person name="Minx P."/>
            <person name="Mitreva M."/>
            <person name="Roeseler W."/>
            <person name="Tian H."/>
            <person name="Witte H."/>
            <person name="Yang S.P."/>
            <person name="Wilson R.K."/>
            <person name="Sommer R.J."/>
        </authorList>
    </citation>
    <scope>NUCLEOTIDE SEQUENCE [LARGE SCALE GENOMIC DNA]</scope>
    <source>
        <strain evidence="6">PS312</strain>
    </source>
</reference>
<accession>A0A8R1UT24</accession>
<evidence type="ECO:0000313" key="5">
    <source>
        <dbReference type="EnsemblMetazoa" id="PPA36408.1"/>
    </source>
</evidence>
<dbReference type="EnsemblMetazoa" id="PPA36408.1">
    <property type="protein sequence ID" value="PPA36408.1"/>
    <property type="gene ID" value="WBGene00274777"/>
</dbReference>